<dbReference type="EMBL" id="FOVH01000010">
    <property type="protein sequence ID" value="SFO88148.1"/>
    <property type="molecule type" value="Genomic_DNA"/>
</dbReference>
<feature type="compositionally biased region" description="Basic and acidic residues" evidence="1">
    <location>
        <begin position="1"/>
        <end position="13"/>
    </location>
</feature>
<accession>A0A1I5KT77</accession>
<dbReference type="STRING" id="1993.SAMN04489713_110128"/>
<evidence type="ECO:0000313" key="2">
    <source>
        <dbReference type="EMBL" id="SFO88148.1"/>
    </source>
</evidence>
<reference evidence="2 3" key="1">
    <citation type="submission" date="2016-10" db="EMBL/GenBank/DDBJ databases">
        <authorList>
            <person name="de Groot N.N."/>
        </authorList>
    </citation>
    <scope>NUCLEOTIDE SEQUENCE [LARGE SCALE GENOMIC DNA]</scope>
    <source>
        <strain evidence="2 3">DSM 43067</strain>
    </source>
</reference>
<keyword evidence="3" id="KW-1185">Reference proteome</keyword>
<proteinExistence type="predicted"/>
<protein>
    <submittedName>
        <fullName evidence="2">Uncharacterized protein</fullName>
    </submittedName>
</protein>
<dbReference type="AlphaFoldDB" id="A0A1I5KT77"/>
<organism evidence="2 3">
    <name type="scientific">Actinomadura madurae</name>
    <dbReference type="NCBI Taxonomy" id="1993"/>
    <lineage>
        <taxon>Bacteria</taxon>
        <taxon>Bacillati</taxon>
        <taxon>Actinomycetota</taxon>
        <taxon>Actinomycetes</taxon>
        <taxon>Streptosporangiales</taxon>
        <taxon>Thermomonosporaceae</taxon>
        <taxon>Actinomadura</taxon>
    </lineage>
</organism>
<gene>
    <name evidence="2" type="ORF">SAMN04489713_110128</name>
</gene>
<name>A0A1I5KT77_9ACTN</name>
<dbReference type="InParanoid" id="A0A1I5KT77"/>
<sequence length="77" mass="8632">MDAGFQERNDWRTTARHVAPLPADHPRENAEQPSHSPDSRCAAAVFGPCWSTVTNRRRTIAHGHPGGMDLLRRLMCL</sequence>
<evidence type="ECO:0000313" key="3">
    <source>
        <dbReference type="Proteomes" id="UP000183413"/>
    </source>
</evidence>
<dbReference type="Proteomes" id="UP000183413">
    <property type="component" value="Unassembled WGS sequence"/>
</dbReference>
<evidence type="ECO:0000256" key="1">
    <source>
        <dbReference type="SAM" id="MobiDB-lite"/>
    </source>
</evidence>
<feature type="region of interest" description="Disordered" evidence="1">
    <location>
        <begin position="1"/>
        <end position="39"/>
    </location>
</feature>